<dbReference type="InterPro" id="IPR016940">
    <property type="entry name" value="ComGC"/>
</dbReference>
<comment type="subcellular location">
    <subcellularLocation>
        <location evidence="1">Cell membrane</location>
        <topology evidence="1">Single-pass membrane protein</topology>
    </subcellularLocation>
    <subcellularLocation>
        <location evidence="2">Cell surface</location>
    </subcellularLocation>
</comment>
<dbReference type="NCBIfam" id="TIGR02532">
    <property type="entry name" value="IV_pilin_GFxxxE"/>
    <property type="match status" value="1"/>
</dbReference>
<keyword evidence="10" id="KW-0813">Transport</keyword>
<comment type="similarity">
    <text evidence="9 10">Belongs to the ComGC family.</text>
</comment>
<dbReference type="GO" id="GO:0015628">
    <property type="term" value="P:protein secretion by the type II secretion system"/>
    <property type="evidence" value="ECO:0007669"/>
    <property type="project" value="InterPro"/>
</dbReference>
<evidence type="ECO:0000256" key="4">
    <source>
        <dbReference type="ARBA" id="ARBA00022481"/>
    </source>
</evidence>
<dbReference type="RefSeq" id="WP_163251216.1">
    <property type="nucleotide sequence ID" value="NZ_JAAIUV010000009.1"/>
</dbReference>
<sequence length="112" mass="12208">MKRIYVTNEHGFTLIEMMIVMLVISILLIVTIPNVGKHNSNINKKGCDAYVKMVQSQVEAYKMDKNKVPTLEELKSEGYLNDTKGCPNGKQIEIDAEGNVSVSSTGTGAGSS</sequence>
<evidence type="ECO:0000256" key="7">
    <source>
        <dbReference type="ARBA" id="ARBA00023136"/>
    </source>
</evidence>
<dbReference type="AlphaFoldDB" id="A0A6B3TQR9"/>
<keyword evidence="8 10" id="KW-0178">Competence</keyword>
<dbReference type="InterPro" id="IPR012902">
    <property type="entry name" value="N_methyl_site"/>
</dbReference>
<dbReference type="InterPro" id="IPR045584">
    <property type="entry name" value="Pilin-like"/>
</dbReference>
<dbReference type="PANTHER" id="PTHR30093">
    <property type="entry name" value="GENERAL SECRETION PATHWAY PROTEIN G"/>
    <property type="match status" value="1"/>
</dbReference>
<keyword evidence="3 10" id="KW-1003">Cell membrane</keyword>
<feature type="propeptide" id="PRO_5035531679" evidence="11">
    <location>
        <begin position="1"/>
        <end position="11"/>
    </location>
</feature>
<dbReference type="GO" id="GO:0030420">
    <property type="term" value="P:establishment of competence for transformation"/>
    <property type="evidence" value="ECO:0007669"/>
    <property type="project" value="UniProtKB-UniRule"/>
</dbReference>
<evidence type="ECO:0000256" key="8">
    <source>
        <dbReference type="ARBA" id="ARBA00023287"/>
    </source>
</evidence>
<keyword evidence="5 10" id="KW-0812">Transmembrane</keyword>
<reference evidence="12" key="1">
    <citation type="submission" date="2020-02" db="EMBL/GenBank/DDBJ databases">
        <title>Bacillus sedimentmangrovi sp. nov., isolated from sediment of the mangrove ecosystem.</title>
        <authorList>
            <person name="Liu G."/>
        </authorList>
    </citation>
    <scope>NUCLEOTIDE SEQUENCE [LARGE SCALE GENOMIC DNA]</scope>
    <source>
        <strain evidence="12">SgZ-7</strain>
    </source>
</reference>
<comment type="caution">
    <text evidence="12">The sequence shown here is derived from an EMBL/GenBank/DDBJ whole genome shotgun (WGS) entry which is preliminary data.</text>
</comment>
<keyword evidence="4 11" id="KW-0488">Methylation</keyword>
<evidence type="ECO:0000256" key="2">
    <source>
        <dbReference type="ARBA" id="ARBA00004241"/>
    </source>
</evidence>
<dbReference type="GO" id="GO:0015627">
    <property type="term" value="C:type II protein secretion system complex"/>
    <property type="evidence" value="ECO:0007669"/>
    <property type="project" value="InterPro"/>
</dbReference>
<name>A0A6B3TQR9_9BACI</name>
<feature type="modified residue" description="N-methylphenylalanine" evidence="11">
    <location>
        <position position="12"/>
    </location>
</feature>
<dbReference type="GO" id="GO:0005886">
    <property type="term" value="C:plasma membrane"/>
    <property type="evidence" value="ECO:0007669"/>
    <property type="project" value="UniProtKB-SubCell"/>
</dbReference>
<keyword evidence="13" id="KW-1185">Reference proteome</keyword>
<evidence type="ECO:0000256" key="11">
    <source>
        <dbReference type="PIRSR" id="PIRSR029928-50"/>
    </source>
</evidence>
<evidence type="ECO:0000313" key="12">
    <source>
        <dbReference type="EMBL" id="NEX78699.1"/>
    </source>
</evidence>
<evidence type="ECO:0000313" key="13">
    <source>
        <dbReference type="Proteomes" id="UP000481621"/>
    </source>
</evidence>
<evidence type="ECO:0000256" key="9">
    <source>
        <dbReference type="ARBA" id="ARBA00043982"/>
    </source>
</evidence>
<dbReference type="PROSITE" id="PS00409">
    <property type="entry name" value="PROKAR_NTER_METHYL"/>
    <property type="match status" value="1"/>
</dbReference>
<evidence type="ECO:0000256" key="3">
    <source>
        <dbReference type="ARBA" id="ARBA00022475"/>
    </source>
</evidence>
<evidence type="ECO:0000256" key="1">
    <source>
        <dbReference type="ARBA" id="ARBA00004162"/>
    </source>
</evidence>
<keyword evidence="7 10" id="KW-0472">Membrane</keyword>
<dbReference type="PANTHER" id="PTHR30093:SF2">
    <property type="entry name" value="TYPE II SECRETION SYSTEM PROTEIN H"/>
    <property type="match status" value="1"/>
</dbReference>
<organism evidence="12 13">
    <name type="scientific">Neobacillus thermocopriae</name>
    <dbReference type="NCBI Taxonomy" id="1215031"/>
    <lineage>
        <taxon>Bacteria</taxon>
        <taxon>Bacillati</taxon>
        <taxon>Bacillota</taxon>
        <taxon>Bacilli</taxon>
        <taxon>Bacillales</taxon>
        <taxon>Bacillaceae</taxon>
        <taxon>Neobacillus</taxon>
    </lineage>
</organism>
<dbReference type="Proteomes" id="UP000481621">
    <property type="component" value="Unassembled WGS sequence"/>
</dbReference>
<comment type="subunit">
    <text evidence="10">Homodimer.</text>
</comment>
<feature type="transmembrane region" description="Helical" evidence="10">
    <location>
        <begin position="12"/>
        <end position="35"/>
    </location>
</feature>
<comment type="function">
    <text evidence="10">Required for transformation and DNA binding.</text>
</comment>
<protein>
    <recommendedName>
        <fullName evidence="10">ComG operon protein 3</fullName>
    </recommendedName>
</protein>
<dbReference type="PIRSF" id="PIRSF029928">
    <property type="entry name" value="Late_competence_ComGC"/>
    <property type="match status" value="1"/>
</dbReference>
<dbReference type="GO" id="GO:0009986">
    <property type="term" value="C:cell surface"/>
    <property type="evidence" value="ECO:0007669"/>
    <property type="project" value="UniProtKB-SubCell"/>
</dbReference>
<dbReference type="Pfam" id="PF07963">
    <property type="entry name" value="N_methyl"/>
    <property type="match status" value="1"/>
</dbReference>
<feature type="chain" id="PRO_5035531678" description="ComG operon protein 3" evidence="11">
    <location>
        <begin position="12"/>
        <end position="112"/>
    </location>
</feature>
<keyword evidence="6 10" id="KW-1133">Transmembrane helix</keyword>
<dbReference type="NCBIfam" id="NF040999">
    <property type="entry name" value="pilin_ComGC"/>
    <property type="match status" value="1"/>
</dbReference>
<dbReference type="EMBL" id="JAAIUV010000009">
    <property type="protein sequence ID" value="NEX78699.1"/>
    <property type="molecule type" value="Genomic_DNA"/>
</dbReference>
<accession>A0A6B3TQR9</accession>
<gene>
    <name evidence="12" type="ORF">G4Z05_07345</name>
</gene>
<dbReference type="SUPFAM" id="SSF54523">
    <property type="entry name" value="Pili subunits"/>
    <property type="match status" value="1"/>
</dbReference>
<dbReference type="InterPro" id="IPR000983">
    <property type="entry name" value="Bac_GSPG_pilin"/>
</dbReference>
<dbReference type="PRINTS" id="PR00813">
    <property type="entry name" value="BCTERIALGSPG"/>
</dbReference>
<proteinExistence type="inferred from homology"/>
<evidence type="ECO:0000256" key="6">
    <source>
        <dbReference type="ARBA" id="ARBA00022989"/>
    </source>
</evidence>
<evidence type="ECO:0000256" key="5">
    <source>
        <dbReference type="ARBA" id="ARBA00022692"/>
    </source>
</evidence>
<evidence type="ECO:0000256" key="10">
    <source>
        <dbReference type="PIRNR" id="PIRNR029928"/>
    </source>
</evidence>
<dbReference type="Gene3D" id="3.30.700.10">
    <property type="entry name" value="Glycoprotein, Type 4 Pilin"/>
    <property type="match status" value="1"/>
</dbReference>